<evidence type="ECO:0008006" key="4">
    <source>
        <dbReference type="Google" id="ProtNLM"/>
    </source>
</evidence>
<keyword evidence="1" id="KW-0472">Membrane</keyword>
<organism evidence="2 3">
    <name type="scientific">Tenacibaculum larymnensis</name>
    <dbReference type="NCBI Taxonomy" id="2878201"/>
    <lineage>
        <taxon>Bacteria</taxon>
        <taxon>Pseudomonadati</taxon>
        <taxon>Bacteroidota</taxon>
        <taxon>Flavobacteriia</taxon>
        <taxon>Flavobacteriales</taxon>
        <taxon>Flavobacteriaceae</taxon>
        <taxon>Tenacibaculum</taxon>
    </lineage>
</organism>
<evidence type="ECO:0000313" key="3">
    <source>
        <dbReference type="Proteomes" id="UP001149303"/>
    </source>
</evidence>
<evidence type="ECO:0000313" key="2">
    <source>
        <dbReference type="EMBL" id="MDE1206176.1"/>
    </source>
</evidence>
<feature type="transmembrane region" description="Helical" evidence="1">
    <location>
        <begin position="21"/>
        <end position="49"/>
    </location>
</feature>
<protein>
    <recommendedName>
        <fullName evidence="4">Bacteriocin</fullName>
    </recommendedName>
</protein>
<keyword evidence="3" id="KW-1185">Reference proteome</keyword>
<name>A0A9X4ETK1_9FLAO</name>
<evidence type="ECO:0000256" key="1">
    <source>
        <dbReference type="SAM" id="Phobius"/>
    </source>
</evidence>
<keyword evidence="1" id="KW-0812">Transmembrane</keyword>
<dbReference type="Proteomes" id="UP001149303">
    <property type="component" value="Unassembled WGS sequence"/>
</dbReference>
<reference evidence="2" key="1">
    <citation type="submission" date="2021-09" db="EMBL/GenBank/DDBJ databases">
        <authorList>
            <person name="Smyrli M."/>
        </authorList>
    </citation>
    <scope>NUCLEOTIDE SEQUENCE</scope>
    <source>
        <strain evidence="2">LAR25</strain>
    </source>
</reference>
<comment type="caution">
    <text evidence="2">The sequence shown here is derived from an EMBL/GenBank/DDBJ whole genome shotgun (WGS) entry which is preliminary data.</text>
</comment>
<sequence>MKTLELNQMENLEGGIECSTLFGGAAGLLVSGVLIAASGPVGVGASIYLGGAASLWATGVFC</sequence>
<accession>A0A9X4ETK1</accession>
<dbReference type="EMBL" id="JAIWJY010000003">
    <property type="protein sequence ID" value="MDE1206176.1"/>
    <property type="molecule type" value="Genomic_DNA"/>
</dbReference>
<dbReference type="AlphaFoldDB" id="A0A9X4ETK1"/>
<gene>
    <name evidence="2" type="ORF">LCI24_05135</name>
</gene>
<dbReference type="RefSeq" id="WP_274639458.1">
    <property type="nucleotide sequence ID" value="NZ_JAIWJY010000003.1"/>
</dbReference>
<proteinExistence type="predicted"/>
<keyword evidence="1" id="KW-1133">Transmembrane helix</keyword>